<keyword evidence="4" id="KW-1185">Reference proteome</keyword>
<keyword evidence="1" id="KW-0472">Membrane</keyword>
<dbReference type="GO" id="GO:0016301">
    <property type="term" value="F:kinase activity"/>
    <property type="evidence" value="ECO:0007669"/>
    <property type="project" value="UniProtKB-KW"/>
</dbReference>
<feature type="transmembrane region" description="Helical" evidence="1">
    <location>
        <begin position="83"/>
        <end position="107"/>
    </location>
</feature>
<protein>
    <submittedName>
        <fullName evidence="3">Histidine kinase</fullName>
    </submittedName>
</protein>
<reference evidence="3 4" key="1">
    <citation type="journal article" date="2023" name="Microbiol. Resour. Announc.">
        <title>Complete Genome Sequence of Imperialibacter roseus strain P4T.</title>
        <authorList>
            <person name="Tizabi D.R."/>
            <person name="Bachvaroff T."/>
            <person name="Hill R.T."/>
        </authorList>
    </citation>
    <scope>NUCLEOTIDE SEQUENCE [LARGE SCALE GENOMIC DNA]</scope>
    <source>
        <strain evidence="3 4">P4T</strain>
    </source>
</reference>
<sequence>MKHSSHLSRIDDRTIRWIGIPAFGIFIPNFTGLFGDLWVSDWMYWFGYIYFIFISWSIWQGNRWLLFKQRENMDWFSSPVRKLIILVAANVFYTAPVTVALIVGWYWFSGVGPVDWDAVQLVSLANVICVIFVTHAYETVFLIKERQTDLLAFEQLERARVEAELEILKSQIDPHFMFNSLNTLAYLIENDRDRALQFNESLSDVYRYILMNKQKELVTLEEEIAFANSYFTLVRIRFGDGVHFDVDIADESNKLMAPISLQLLLENAVKHNEFSEKEPLVIRLRLNNGWVEVANNLQAKHLKGTSRIGLRNLTERYRLLTGKEVLVEATEKEFKVKLPYLEV</sequence>
<dbReference type="Gene3D" id="3.30.565.10">
    <property type="entry name" value="Histidine kinase-like ATPase, C-terminal domain"/>
    <property type="match status" value="1"/>
</dbReference>
<feature type="transmembrane region" description="Helical" evidence="1">
    <location>
        <begin position="45"/>
        <end position="62"/>
    </location>
</feature>
<evidence type="ECO:0000259" key="2">
    <source>
        <dbReference type="Pfam" id="PF06580"/>
    </source>
</evidence>
<dbReference type="Pfam" id="PF06580">
    <property type="entry name" value="His_kinase"/>
    <property type="match status" value="1"/>
</dbReference>
<dbReference type="RefSeq" id="WP_317487748.1">
    <property type="nucleotide sequence ID" value="NZ_CP136051.1"/>
</dbReference>
<dbReference type="EMBL" id="CP136051">
    <property type="protein sequence ID" value="WOK04951.1"/>
    <property type="molecule type" value="Genomic_DNA"/>
</dbReference>
<proteinExistence type="predicted"/>
<feature type="transmembrane region" description="Helical" evidence="1">
    <location>
        <begin position="20"/>
        <end position="39"/>
    </location>
</feature>
<dbReference type="InterPro" id="IPR036890">
    <property type="entry name" value="HATPase_C_sf"/>
</dbReference>
<name>A0ABZ0IJT8_9BACT</name>
<dbReference type="Proteomes" id="UP001302349">
    <property type="component" value="Chromosome"/>
</dbReference>
<evidence type="ECO:0000313" key="3">
    <source>
        <dbReference type="EMBL" id="WOK04951.1"/>
    </source>
</evidence>
<evidence type="ECO:0000313" key="4">
    <source>
        <dbReference type="Proteomes" id="UP001302349"/>
    </source>
</evidence>
<organism evidence="3 4">
    <name type="scientific">Imperialibacter roseus</name>
    <dbReference type="NCBI Taxonomy" id="1324217"/>
    <lineage>
        <taxon>Bacteria</taxon>
        <taxon>Pseudomonadati</taxon>
        <taxon>Bacteroidota</taxon>
        <taxon>Cytophagia</taxon>
        <taxon>Cytophagales</taxon>
        <taxon>Flammeovirgaceae</taxon>
        <taxon>Imperialibacter</taxon>
    </lineage>
</organism>
<accession>A0ABZ0IJT8</accession>
<keyword evidence="1" id="KW-0812">Transmembrane</keyword>
<feature type="domain" description="Signal transduction histidine kinase internal region" evidence="2">
    <location>
        <begin position="163"/>
        <end position="240"/>
    </location>
</feature>
<dbReference type="InterPro" id="IPR050640">
    <property type="entry name" value="Bact_2-comp_sensor_kinase"/>
</dbReference>
<keyword evidence="3" id="KW-0808">Transferase</keyword>
<dbReference type="PANTHER" id="PTHR34220:SF7">
    <property type="entry name" value="SENSOR HISTIDINE KINASE YPDA"/>
    <property type="match status" value="1"/>
</dbReference>
<dbReference type="InterPro" id="IPR010559">
    <property type="entry name" value="Sig_transdc_His_kin_internal"/>
</dbReference>
<dbReference type="PANTHER" id="PTHR34220">
    <property type="entry name" value="SENSOR HISTIDINE KINASE YPDA"/>
    <property type="match status" value="1"/>
</dbReference>
<keyword evidence="3" id="KW-0418">Kinase</keyword>
<gene>
    <name evidence="3" type="ORF">RT717_17870</name>
</gene>
<keyword evidence="1" id="KW-1133">Transmembrane helix</keyword>
<evidence type="ECO:0000256" key="1">
    <source>
        <dbReference type="SAM" id="Phobius"/>
    </source>
</evidence>
<feature type="transmembrane region" description="Helical" evidence="1">
    <location>
        <begin position="119"/>
        <end position="137"/>
    </location>
</feature>